<dbReference type="Pfam" id="PF10025">
    <property type="entry name" value="DUF2267"/>
    <property type="match status" value="1"/>
</dbReference>
<dbReference type="Proteomes" id="UP000625527">
    <property type="component" value="Unassembled WGS sequence"/>
</dbReference>
<feature type="region of interest" description="Disordered" evidence="1">
    <location>
        <begin position="1"/>
        <end position="23"/>
    </location>
</feature>
<dbReference type="Gene3D" id="1.10.490.110">
    <property type="entry name" value="Uncharacterized conserved protein DUF2267"/>
    <property type="match status" value="1"/>
</dbReference>
<evidence type="ECO:0000313" key="3">
    <source>
        <dbReference type="Proteomes" id="UP000625527"/>
    </source>
</evidence>
<dbReference type="InterPro" id="IPR018727">
    <property type="entry name" value="DUF2267"/>
</dbReference>
<accession>A0ABR9MX68</accession>
<organism evidence="2 3">
    <name type="scientific">Myceligenerans pegani</name>
    <dbReference type="NCBI Taxonomy" id="2776917"/>
    <lineage>
        <taxon>Bacteria</taxon>
        <taxon>Bacillati</taxon>
        <taxon>Actinomycetota</taxon>
        <taxon>Actinomycetes</taxon>
        <taxon>Micrococcales</taxon>
        <taxon>Promicromonosporaceae</taxon>
        <taxon>Myceligenerans</taxon>
    </lineage>
</organism>
<sequence>MQHDEFIGQVQDRARLASRGDAERATRATLETLGERLPERLAGNLAAQLPVEIGEHLRRTITQDGHGPGEQFDRDAFVDRVTQRAGADSPDAVYRSRVVLEVVGEAVVGGLMDKVSESLPPDIRSLVSAGSTGPLD</sequence>
<dbReference type="RefSeq" id="WP_192862554.1">
    <property type="nucleotide sequence ID" value="NZ_JADAQT010000074.1"/>
</dbReference>
<keyword evidence="3" id="KW-1185">Reference proteome</keyword>
<comment type="caution">
    <text evidence="2">The sequence shown here is derived from an EMBL/GenBank/DDBJ whole genome shotgun (WGS) entry which is preliminary data.</text>
</comment>
<proteinExistence type="predicted"/>
<dbReference type="EMBL" id="JADAQT010000074">
    <property type="protein sequence ID" value="MBE1875986.1"/>
    <property type="molecule type" value="Genomic_DNA"/>
</dbReference>
<dbReference type="InterPro" id="IPR038282">
    <property type="entry name" value="DUF2267_sf"/>
</dbReference>
<evidence type="ECO:0000256" key="1">
    <source>
        <dbReference type="SAM" id="MobiDB-lite"/>
    </source>
</evidence>
<name>A0ABR9MX68_9MICO</name>
<protein>
    <submittedName>
        <fullName evidence="2">DUF2267 domain-containing protein</fullName>
    </submittedName>
</protein>
<reference evidence="2 3" key="1">
    <citation type="submission" date="2020-10" db="EMBL/GenBank/DDBJ databases">
        <title>Myceligenerans pegani sp. nov., an endophytic actinomycete isolated from Peganum harmala L. in Xinjiang, China.</title>
        <authorList>
            <person name="Xin L."/>
        </authorList>
    </citation>
    <scope>NUCLEOTIDE SEQUENCE [LARGE SCALE GENOMIC DNA]</scope>
    <source>
        <strain evidence="2 3">TRM65318</strain>
    </source>
</reference>
<evidence type="ECO:0000313" key="2">
    <source>
        <dbReference type="EMBL" id="MBE1875986.1"/>
    </source>
</evidence>
<gene>
    <name evidence="2" type="ORF">IHE71_09710</name>
</gene>